<dbReference type="GO" id="GO:0005829">
    <property type="term" value="C:cytosol"/>
    <property type="evidence" value="ECO:0007669"/>
    <property type="project" value="TreeGrafter"/>
</dbReference>
<dbReference type="EMBL" id="JAAGYR010000018">
    <property type="protein sequence ID" value="NEN76406.1"/>
    <property type="molecule type" value="Genomic_DNA"/>
</dbReference>
<feature type="domain" description="Amidohydrolase-related" evidence="2">
    <location>
        <begin position="63"/>
        <end position="341"/>
    </location>
</feature>
<dbReference type="SUPFAM" id="SSF51556">
    <property type="entry name" value="Metallo-dependent hydrolases"/>
    <property type="match status" value="1"/>
</dbReference>
<keyword evidence="3" id="KW-0378">Hydrolase</keyword>
<comment type="caution">
    <text evidence="3">The sequence shown here is derived from an EMBL/GenBank/DDBJ whole genome shotgun (WGS) entry which is preliminary data.</text>
</comment>
<evidence type="ECO:0000259" key="2">
    <source>
        <dbReference type="Pfam" id="PF04909"/>
    </source>
</evidence>
<dbReference type="Proteomes" id="UP000477651">
    <property type="component" value="Unassembled WGS sequence"/>
</dbReference>
<dbReference type="AlphaFoldDB" id="A0A6L9Y7P9"/>
<dbReference type="GO" id="GO:0016831">
    <property type="term" value="F:carboxy-lyase activity"/>
    <property type="evidence" value="ECO:0007669"/>
    <property type="project" value="InterPro"/>
</dbReference>
<dbReference type="Pfam" id="PF04909">
    <property type="entry name" value="Amidohydro_2"/>
    <property type="match status" value="1"/>
</dbReference>
<accession>A0A6L9Y7P9</accession>
<keyword evidence="4" id="KW-1185">Reference proteome</keyword>
<dbReference type="PANTHER" id="PTHR21240">
    <property type="entry name" value="2-AMINO-3-CARBOXYLMUCONATE-6-SEMIALDEHYDE DECARBOXYLASE"/>
    <property type="match status" value="1"/>
</dbReference>
<protein>
    <submittedName>
        <fullName evidence="3">Amidohydrolase family protein</fullName>
    </submittedName>
</protein>
<dbReference type="GO" id="GO:0016787">
    <property type="term" value="F:hydrolase activity"/>
    <property type="evidence" value="ECO:0007669"/>
    <property type="project" value="UniProtKB-KW"/>
</dbReference>
<evidence type="ECO:0000313" key="4">
    <source>
        <dbReference type="Proteomes" id="UP000477651"/>
    </source>
</evidence>
<proteinExistence type="predicted"/>
<dbReference type="InterPro" id="IPR032466">
    <property type="entry name" value="Metal_Hydrolase"/>
</dbReference>
<keyword evidence="1" id="KW-0456">Lyase</keyword>
<organism evidence="3 4">
    <name type="scientific">Pelistega ratti</name>
    <dbReference type="NCBI Taxonomy" id="2652177"/>
    <lineage>
        <taxon>Bacteria</taxon>
        <taxon>Pseudomonadati</taxon>
        <taxon>Pseudomonadota</taxon>
        <taxon>Betaproteobacteria</taxon>
        <taxon>Burkholderiales</taxon>
        <taxon>Alcaligenaceae</taxon>
        <taxon>Pelistega</taxon>
    </lineage>
</organism>
<dbReference type="InterPro" id="IPR032465">
    <property type="entry name" value="ACMSD"/>
</dbReference>
<name>A0A6L9Y7P9_9BURK</name>
<dbReference type="PANTHER" id="PTHR21240:SF30">
    <property type="entry name" value="AMIDOHYDROLASE-RELATED DOMAIN-CONTAINING PROTEIN-RELATED"/>
    <property type="match status" value="1"/>
</dbReference>
<dbReference type="InterPro" id="IPR006680">
    <property type="entry name" value="Amidohydro-rel"/>
</dbReference>
<dbReference type="Gene3D" id="3.20.20.140">
    <property type="entry name" value="Metal-dependent hydrolases"/>
    <property type="match status" value="1"/>
</dbReference>
<gene>
    <name evidence="3" type="ORF">F9B74_08765</name>
</gene>
<evidence type="ECO:0000313" key="3">
    <source>
        <dbReference type="EMBL" id="NEN76406.1"/>
    </source>
</evidence>
<dbReference type="GO" id="GO:0019748">
    <property type="term" value="P:secondary metabolic process"/>
    <property type="evidence" value="ECO:0007669"/>
    <property type="project" value="TreeGrafter"/>
</dbReference>
<evidence type="ECO:0000256" key="1">
    <source>
        <dbReference type="ARBA" id="ARBA00023239"/>
    </source>
</evidence>
<sequence length="342" mass="38255">MKIICLEEHVLDSATLQASMPNALKVAPYLPDWGKTVQDGNNPDHSRPQVIANTDSSRKALDWEKERLNDMDKAGIDMQILSLGGFPQFAPIQDQLSLSQKVNDRLASTVAAHPNRFLAFATLPWSSPDIAIKELERAVTQLGLKGALLNGRPSDSFIDAPQYKELLSAFNTLKVPLYIHPGIPVPAVQQAYYSGFNPELSNRLSTFAWGWHNEAGIQLLRLILSGAFDNNPHLTVISGHWGEMLPFYLQRLDDSIPLAASGLKRTLTQTFKDQIFVTPSGMLTQPHFNFIYSLLGAERILFSVDYPYQSLDGIHNFFHRLPISAQEKAMIAHQNVEKLFHI</sequence>
<reference evidence="3 4" key="1">
    <citation type="submission" date="2020-02" db="EMBL/GenBank/DDBJ databases">
        <title>Pelistega sp. NLN82 were isolated from wild rodents of the Hainan Island.</title>
        <authorList>
            <person name="Niu N."/>
            <person name="Zhou J."/>
        </authorList>
    </citation>
    <scope>NUCLEOTIDE SEQUENCE [LARGE SCALE GENOMIC DNA]</scope>
    <source>
        <strain evidence="3 4">NLN82</strain>
    </source>
</reference>